<sequence>MLYPDLEEDDDNDDNADEDYDVSSESDDDNNPNNEENAISTLFLDIGSREQIDDLIKLDTISLLDWNDAMTDLQLGMASRYDFKIYFETNIASCCQQSRDPRLEGHPRSASITSDRLYVQEGMVCSKICSRKGIRQLGDNFFNSTKISPNNARFKCRNYVQVLASQNEHSSGLCFQISFLLSAGDLCDSTHLRGPYKDVQLVASTWYAK</sequence>
<reference evidence="2" key="1">
    <citation type="journal article" date="2023" name="Nat. Plants">
        <title>Single-cell RNA sequencing provides a high-resolution roadmap for understanding the multicellular compartmentation of specialized metabolism.</title>
        <authorList>
            <person name="Sun S."/>
            <person name="Shen X."/>
            <person name="Li Y."/>
            <person name="Li Y."/>
            <person name="Wang S."/>
            <person name="Li R."/>
            <person name="Zhang H."/>
            <person name="Shen G."/>
            <person name="Guo B."/>
            <person name="Wei J."/>
            <person name="Xu J."/>
            <person name="St-Pierre B."/>
            <person name="Chen S."/>
            <person name="Sun C."/>
        </authorList>
    </citation>
    <scope>NUCLEOTIDE SEQUENCE [LARGE SCALE GENOMIC DNA]</scope>
</reference>
<gene>
    <name evidence="1" type="ORF">M9H77_27972</name>
</gene>
<comment type="caution">
    <text evidence="1">The sequence shown here is derived from an EMBL/GenBank/DDBJ whole genome shotgun (WGS) entry which is preliminary data.</text>
</comment>
<organism evidence="1 2">
    <name type="scientific">Catharanthus roseus</name>
    <name type="common">Madagascar periwinkle</name>
    <name type="synonym">Vinca rosea</name>
    <dbReference type="NCBI Taxonomy" id="4058"/>
    <lineage>
        <taxon>Eukaryota</taxon>
        <taxon>Viridiplantae</taxon>
        <taxon>Streptophyta</taxon>
        <taxon>Embryophyta</taxon>
        <taxon>Tracheophyta</taxon>
        <taxon>Spermatophyta</taxon>
        <taxon>Magnoliopsida</taxon>
        <taxon>eudicotyledons</taxon>
        <taxon>Gunneridae</taxon>
        <taxon>Pentapetalae</taxon>
        <taxon>asterids</taxon>
        <taxon>lamiids</taxon>
        <taxon>Gentianales</taxon>
        <taxon>Apocynaceae</taxon>
        <taxon>Rauvolfioideae</taxon>
        <taxon>Vinceae</taxon>
        <taxon>Catharanthinae</taxon>
        <taxon>Catharanthus</taxon>
    </lineage>
</organism>
<proteinExistence type="predicted"/>
<dbReference type="Proteomes" id="UP001060085">
    <property type="component" value="Linkage Group LG06"/>
</dbReference>
<evidence type="ECO:0000313" key="1">
    <source>
        <dbReference type="EMBL" id="KAI5659179.1"/>
    </source>
</evidence>
<dbReference type="EMBL" id="CM044706">
    <property type="protein sequence ID" value="KAI5659179.1"/>
    <property type="molecule type" value="Genomic_DNA"/>
</dbReference>
<keyword evidence="2" id="KW-1185">Reference proteome</keyword>
<protein>
    <submittedName>
        <fullName evidence="1">Uncharacterized protein</fullName>
    </submittedName>
</protein>
<accession>A0ACC0AEX0</accession>
<evidence type="ECO:0000313" key="2">
    <source>
        <dbReference type="Proteomes" id="UP001060085"/>
    </source>
</evidence>
<name>A0ACC0AEX0_CATRO</name>